<dbReference type="InterPro" id="IPR014010">
    <property type="entry name" value="REJ_dom"/>
</dbReference>
<evidence type="ECO:0000256" key="8">
    <source>
        <dbReference type="ARBA" id="ARBA00023136"/>
    </source>
</evidence>
<dbReference type="Pfam" id="PF12947">
    <property type="entry name" value="EGF_3"/>
    <property type="match status" value="4"/>
</dbReference>
<name>A0AAU9X9C4_9CNID</name>
<keyword evidence="9" id="KW-1015">Disulfide bond</keyword>
<feature type="domain" description="EGF-like" evidence="12">
    <location>
        <begin position="149"/>
        <end position="189"/>
    </location>
</feature>
<evidence type="ECO:0000256" key="6">
    <source>
        <dbReference type="ARBA" id="ARBA00022737"/>
    </source>
</evidence>
<evidence type="ECO:0000256" key="9">
    <source>
        <dbReference type="ARBA" id="ARBA00023157"/>
    </source>
</evidence>
<evidence type="ECO:0000256" key="7">
    <source>
        <dbReference type="ARBA" id="ARBA00022989"/>
    </source>
</evidence>
<evidence type="ECO:0000256" key="1">
    <source>
        <dbReference type="ARBA" id="ARBA00004370"/>
    </source>
</evidence>
<feature type="domain" description="EGF-like" evidence="12">
    <location>
        <begin position="108"/>
        <end position="148"/>
    </location>
</feature>
<dbReference type="InterPro" id="IPR052235">
    <property type="entry name" value="Nephronectin_domain"/>
</dbReference>
<evidence type="ECO:0000256" key="2">
    <source>
        <dbReference type="ARBA" id="ARBA00007200"/>
    </source>
</evidence>
<keyword evidence="7" id="KW-1133">Transmembrane helix</keyword>
<dbReference type="PROSITE" id="PS50026">
    <property type="entry name" value="EGF_3"/>
    <property type="match status" value="6"/>
</dbReference>
<comment type="similarity">
    <text evidence="2">Belongs to the polycystin family.</text>
</comment>
<evidence type="ECO:0000256" key="3">
    <source>
        <dbReference type="ARBA" id="ARBA00022536"/>
    </source>
</evidence>
<dbReference type="Pfam" id="PF07645">
    <property type="entry name" value="EGF_CA"/>
    <property type="match status" value="2"/>
</dbReference>
<evidence type="ECO:0000256" key="4">
    <source>
        <dbReference type="ARBA" id="ARBA00022692"/>
    </source>
</evidence>
<keyword evidence="5" id="KW-0732">Signal</keyword>
<comment type="caution">
    <text evidence="14">The sequence shown here is derived from an EMBL/GenBank/DDBJ whole genome shotgun (WGS) entry which is preliminary data.</text>
</comment>
<evidence type="ECO:0000256" key="11">
    <source>
        <dbReference type="SAM" id="MobiDB-lite"/>
    </source>
</evidence>
<keyword evidence="3 10" id="KW-0245">EGF-like domain</keyword>
<dbReference type="InterPro" id="IPR000152">
    <property type="entry name" value="EGF-type_Asp/Asn_hydroxyl_site"/>
</dbReference>
<keyword evidence="8" id="KW-0472">Membrane</keyword>
<evidence type="ECO:0000256" key="5">
    <source>
        <dbReference type="ARBA" id="ARBA00022729"/>
    </source>
</evidence>
<keyword evidence="6" id="KW-0677">Repeat</keyword>
<dbReference type="GO" id="GO:0016020">
    <property type="term" value="C:membrane"/>
    <property type="evidence" value="ECO:0007669"/>
    <property type="project" value="UniProtKB-SubCell"/>
</dbReference>
<evidence type="ECO:0000313" key="14">
    <source>
        <dbReference type="EMBL" id="CAH3140611.1"/>
    </source>
</evidence>
<feature type="region of interest" description="Disordered" evidence="11">
    <location>
        <begin position="944"/>
        <end position="969"/>
    </location>
</feature>
<dbReference type="InterPro" id="IPR001881">
    <property type="entry name" value="EGF-like_Ca-bd_dom"/>
</dbReference>
<proteinExistence type="inferred from homology"/>
<feature type="domain" description="EGF-like" evidence="12">
    <location>
        <begin position="190"/>
        <end position="230"/>
    </location>
</feature>
<dbReference type="PROSITE" id="PS51111">
    <property type="entry name" value="REJ"/>
    <property type="match status" value="1"/>
</dbReference>
<dbReference type="InterPro" id="IPR018097">
    <property type="entry name" value="EGF_Ca-bd_CS"/>
</dbReference>
<feature type="domain" description="EGF-like" evidence="12">
    <location>
        <begin position="231"/>
        <end position="271"/>
    </location>
</feature>
<keyword evidence="4" id="KW-0812">Transmembrane</keyword>
<evidence type="ECO:0000256" key="10">
    <source>
        <dbReference type="PROSITE-ProRule" id="PRU00076"/>
    </source>
</evidence>
<comment type="subcellular location">
    <subcellularLocation>
        <location evidence="1">Membrane</location>
    </subcellularLocation>
</comment>
<feature type="domain" description="EGF-like" evidence="12">
    <location>
        <begin position="272"/>
        <end position="312"/>
    </location>
</feature>
<dbReference type="PROSITE" id="PS00010">
    <property type="entry name" value="ASX_HYDROXYL"/>
    <property type="match status" value="6"/>
</dbReference>
<reference evidence="14 15" key="1">
    <citation type="submission" date="2022-05" db="EMBL/GenBank/DDBJ databases">
        <authorList>
            <consortium name="Genoscope - CEA"/>
            <person name="William W."/>
        </authorList>
    </citation>
    <scope>NUCLEOTIDE SEQUENCE [LARGE SCALE GENOMIC DNA]</scope>
</reference>
<dbReference type="AlphaFoldDB" id="A0AAU9X9C4"/>
<dbReference type="PROSITE" id="PS01186">
    <property type="entry name" value="EGF_2"/>
    <property type="match status" value="6"/>
</dbReference>
<feature type="domain" description="EGF-like" evidence="12">
    <location>
        <begin position="313"/>
        <end position="353"/>
    </location>
</feature>
<dbReference type="EMBL" id="CALNXJ010000034">
    <property type="protein sequence ID" value="CAH3140611.1"/>
    <property type="molecule type" value="Genomic_DNA"/>
</dbReference>
<dbReference type="SMART" id="SM00179">
    <property type="entry name" value="EGF_CA"/>
    <property type="match status" value="6"/>
</dbReference>
<accession>A0AAU9X9C4</accession>
<evidence type="ECO:0000259" key="12">
    <source>
        <dbReference type="PROSITE" id="PS50026"/>
    </source>
</evidence>
<dbReference type="SMART" id="SM00181">
    <property type="entry name" value="EGF"/>
    <property type="match status" value="7"/>
</dbReference>
<comment type="caution">
    <text evidence="10">Lacks conserved residue(s) required for the propagation of feature annotation.</text>
</comment>
<dbReference type="PROSITE" id="PS00022">
    <property type="entry name" value="EGF_1"/>
    <property type="match status" value="1"/>
</dbReference>
<evidence type="ECO:0000259" key="13">
    <source>
        <dbReference type="PROSITE" id="PS51111"/>
    </source>
</evidence>
<dbReference type="PROSITE" id="PS01187">
    <property type="entry name" value="EGF_CA"/>
    <property type="match status" value="2"/>
</dbReference>
<evidence type="ECO:0000313" key="15">
    <source>
        <dbReference type="Proteomes" id="UP001159428"/>
    </source>
</evidence>
<dbReference type="PANTHER" id="PTHR24050">
    <property type="entry name" value="PA14 DOMAIN-CONTAINING PROTEIN"/>
    <property type="match status" value="1"/>
</dbReference>
<gene>
    <name evidence="14" type="ORF">PMEA_00019318</name>
</gene>
<sequence>MMATHCIPKESCNSHMAGWIGGGDHPSSAYQKVTRTAYMHYGSSCYSVAYSETEIRNCSGFYVYKLQSVNSCYQRYCGVNDENDACHANSGSTACTCPSGYSGTPCQDTDECTSGGHNCHSQATCSNTPGTFTCSCKAGFTGDGVSCSDIDECTNGAHDCHQDADCGNTEGAFTCSCKHGFAGDGRQCTDVDECTDASHNCHAKADCSNTQGSFGCACIQGYSGNGVTCTDIDECTSSIDDCHKDAECSNTDGAFTCSCKGGFSGDGRQCADIDECTDATHNCHSNADCSNTYGGFNCTCFQGYSGDGVTCTDIDECATATHNCHGVAHCYNNDGSFTCECRTDYQGDGISCEPFGDFSVTIRNISKDKYLATTVKRSEKSIHQAIIEDLPDKPVLESVMEWRLISEQELAASESPVGTLVSQGTAQWTINRRSVPSGNYQVKFTASIKFGDSVSSETLKAFDYGFIKVIAAPLRAIIDGGSSVLWGSKDTVTVNGSLSYDGDIGPGNYSGLKFTWSCYLLGANTSFSDNCFGSFKGDVTLTSIGIIPGGLDIGKKFVLRLTVSKDDRSHFAEIIFEIATGEIPQVSLRCFVDCGKIVSASNKFRVTSECLNSPCIGSEYLWQLMRFNDDSNQLELINILTNMTSTAINATNMIIKKNSLQSSSKYTLNLTVIPPGGTAGFAVLEFETAGQPHSGYCVPSAVVGFSLETKFSFECFEWQDKSTPLSYEFRVGDEPISYGTSAKSVSTVLPSGLPENDYQLSINIIIKNAVGVALVEKLSMKVVPSSQLDPCRSSVEEVSNKLKGFVIGDDSDLDKFLKKGEISQASQLAITVLKSASEVTECGQTLSKDTKTLISSTLVEKFTSIKPEDLQMSRTVMGVVKLAGGNQDAQSCNDCGNSANETMKLTDATTELLKSVLGDLEEPFSDELEESAVSITTCLKNVLKSSPESSKESGDLTKSTESEKESVKQAAEKLDAMNDAFFARLVPSENLVLKTPGLTSTLKKVSADGIKGLNMEDGPTKFRLPGNLGNMADGNINAKMKSADFNPFSWDNSSKKVQSSVISLELQTENATKLNVSNLDNYIEIVIPISTPPSNTSNGSEHYFLKPNQLTMRSYYADLADVLFPSAWVWQKRKH</sequence>
<dbReference type="InterPro" id="IPR009030">
    <property type="entry name" value="Growth_fac_rcpt_cys_sf"/>
</dbReference>
<feature type="domain" description="REJ" evidence="13">
    <location>
        <begin position="421"/>
        <end position="731"/>
    </location>
</feature>
<dbReference type="InterPro" id="IPR002859">
    <property type="entry name" value="PKD/REJ-like"/>
</dbReference>
<organism evidence="14 15">
    <name type="scientific">Pocillopora meandrina</name>
    <dbReference type="NCBI Taxonomy" id="46732"/>
    <lineage>
        <taxon>Eukaryota</taxon>
        <taxon>Metazoa</taxon>
        <taxon>Cnidaria</taxon>
        <taxon>Anthozoa</taxon>
        <taxon>Hexacorallia</taxon>
        <taxon>Scleractinia</taxon>
        <taxon>Astrocoeniina</taxon>
        <taxon>Pocilloporidae</taxon>
        <taxon>Pocillopora</taxon>
    </lineage>
</organism>
<dbReference type="InterPro" id="IPR024731">
    <property type="entry name" value="NELL2-like_EGF"/>
</dbReference>
<dbReference type="GO" id="GO:0005509">
    <property type="term" value="F:calcium ion binding"/>
    <property type="evidence" value="ECO:0007669"/>
    <property type="project" value="InterPro"/>
</dbReference>
<feature type="compositionally biased region" description="Basic and acidic residues" evidence="11">
    <location>
        <begin position="949"/>
        <end position="969"/>
    </location>
</feature>
<dbReference type="FunFam" id="2.10.25.10:FF:000038">
    <property type="entry name" value="Fibrillin 2"/>
    <property type="match status" value="6"/>
</dbReference>
<dbReference type="InterPro" id="IPR000742">
    <property type="entry name" value="EGF"/>
</dbReference>
<dbReference type="Pfam" id="PF02010">
    <property type="entry name" value="REJ"/>
    <property type="match status" value="1"/>
</dbReference>
<protein>
    <submittedName>
        <fullName evidence="14">Uncharacterized protein</fullName>
    </submittedName>
</protein>
<dbReference type="Gene3D" id="2.10.25.10">
    <property type="entry name" value="Laminin"/>
    <property type="match status" value="6"/>
</dbReference>
<dbReference type="Proteomes" id="UP001159428">
    <property type="component" value="Unassembled WGS sequence"/>
</dbReference>
<dbReference type="PANTHER" id="PTHR24050:SF28">
    <property type="entry name" value="UROMODULIN-LIKE"/>
    <property type="match status" value="1"/>
</dbReference>
<dbReference type="CDD" id="cd00054">
    <property type="entry name" value="EGF_CA"/>
    <property type="match status" value="6"/>
</dbReference>
<dbReference type="InterPro" id="IPR049883">
    <property type="entry name" value="NOTCH1_EGF-like"/>
</dbReference>
<dbReference type="SUPFAM" id="SSF57184">
    <property type="entry name" value="Growth factor receptor domain"/>
    <property type="match status" value="2"/>
</dbReference>
<keyword evidence="15" id="KW-1185">Reference proteome</keyword>